<reference evidence="3" key="1">
    <citation type="submission" date="2023-07" db="EMBL/GenBank/DDBJ databases">
        <title>Sorghum-associated microbial communities from plants grown in Nebraska, USA.</title>
        <authorList>
            <person name="Schachtman D."/>
        </authorList>
    </citation>
    <scope>NUCLEOTIDE SEQUENCE</scope>
    <source>
        <strain evidence="3">BE80</strain>
    </source>
</reference>
<evidence type="ECO:0000256" key="1">
    <source>
        <dbReference type="SAM" id="MobiDB-lite"/>
    </source>
</evidence>
<name>A0AAP5H4U0_PAEAM</name>
<proteinExistence type="predicted"/>
<gene>
    <name evidence="3" type="ORF">J2W91_002526</name>
</gene>
<feature type="transmembrane region" description="Helical" evidence="2">
    <location>
        <begin position="12"/>
        <end position="32"/>
    </location>
</feature>
<keyword evidence="2" id="KW-1133">Transmembrane helix</keyword>
<dbReference type="AlphaFoldDB" id="A0AAP5H4U0"/>
<accession>A0AAP5H4U0</accession>
<keyword evidence="2" id="KW-0812">Transmembrane</keyword>
<feature type="region of interest" description="Disordered" evidence="1">
    <location>
        <begin position="35"/>
        <end position="68"/>
    </location>
</feature>
<protein>
    <submittedName>
        <fullName evidence="3">Uncharacterized protein</fullName>
    </submittedName>
</protein>
<comment type="caution">
    <text evidence="3">The sequence shown here is derived from an EMBL/GenBank/DDBJ whole genome shotgun (WGS) entry which is preliminary data.</text>
</comment>
<evidence type="ECO:0000256" key="2">
    <source>
        <dbReference type="SAM" id="Phobius"/>
    </source>
</evidence>
<dbReference type="Proteomes" id="UP001254832">
    <property type="component" value="Unassembled WGS sequence"/>
</dbReference>
<evidence type="ECO:0000313" key="4">
    <source>
        <dbReference type="Proteomes" id="UP001254832"/>
    </source>
</evidence>
<sequence>MRKHNKVTIKHIILTTLCFAMASIGMYGMLALSSNTTQPGSDQATQQNADAISDQSNNDASTPTDSTGFQMTAGDFRNKFNAAVGKYRLNGLAITRLTMNESSTDQATSTFEYAFNDELRMIGIVNADEQIQEIKLYGTGNVNEPTRGVLLTAIATLILTTHSEYTYNDAQDVIQDIGLLERDVNQSEFDETTVRDGFQYRFQVQNDGTSVFEITTVE</sequence>
<organism evidence="3 4">
    <name type="scientific">Paenibacillus amylolyticus</name>
    <dbReference type="NCBI Taxonomy" id="1451"/>
    <lineage>
        <taxon>Bacteria</taxon>
        <taxon>Bacillati</taxon>
        <taxon>Bacillota</taxon>
        <taxon>Bacilli</taxon>
        <taxon>Bacillales</taxon>
        <taxon>Paenibacillaceae</taxon>
        <taxon>Paenibacillus</taxon>
    </lineage>
</organism>
<dbReference type="EMBL" id="JAVDTR010000006">
    <property type="protein sequence ID" value="MDR6724064.1"/>
    <property type="molecule type" value="Genomic_DNA"/>
</dbReference>
<evidence type="ECO:0000313" key="3">
    <source>
        <dbReference type="EMBL" id="MDR6724064.1"/>
    </source>
</evidence>
<keyword evidence="2" id="KW-0472">Membrane</keyword>